<name>A0ABY4HPG9_9FLAO</name>
<reference evidence="1" key="1">
    <citation type="submission" date="2021-12" db="EMBL/GenBank/DDBJ databases">
        <authorList>
            <person name="Cha I.-T."/>
            <person name="Lee K.-E."/>
            <person name="Park S.-J."/>
        </authorList>
    </citation>
    <scope>NUCLEOTIDE SEQUENCE</scope>
    <source>
        <strain evidence="1">YSM-43</strain>
    </source>
</reference>
<protein>
    <submittedName>
        <fullName evidence="1">Uncharacterized protein</fullName>
    </submittedName>
</protein>
<dbReference type="Proteomes" id="UP000830454">
    <property type="component" value="Chromosome"/>
</dbReference>
<dbReference type="EMBL" id="CP090145">
    <property type="protein sequence ID" value="UOX34111.1"/>
    <property type="molecule type" value="Genomic_DNA"/>
</dbReference>
<evidence type="ECO:0000313" key="2">
    <source>
        <dbReference type="Proteomes" id="UP000830454"/>
    </source>
</evidence>
<proteinExistence type="predicted"/>
<reference evidence="1" key="2">
    <citation type="submission" date="2022-04" db="EMBL/GenBank/DDBJ databases">
        <title>Complete Genome Sequence of Flavobacterium sediminilitoris YSM-43, Isolated from a Tidal Sediment.</title>
        <authorList>
            <person name="Lee P.A."/>
        </authorList>
    </citation>
    <scope>NUCLEOTIDE SEQUENCE</scope>
    <source>
        <strain evidence="1">YSM-43</strain>
    </source>
</reference>
<gene>
    <name evidence="1" type="ORF">LXD69_01040</name>
</gene>
<organism evidence="1 2">
    <name type="scientific">Flavobacterium sediminilitoris</name>
    <dbReference type="NCBI Taxonomy" id="2024526"/>
    <lineage>
        <taxon>Bacteria</taxon>
        <taxon>Pseudomonadati</taxon>
        <taxon>Bacteroidota</taxon>
        <taxon>Flavobacteriia</taxon>
        <taxon>Flavobacteriales</taxon>
        <taxon>Flavobacteriaceae</taxon>
        <taxon>Flavobacterium</taxon>
    </lineage>
</organism>
<sequence length="253" mass="29419">MKKVIFIIALFFSFFLQAQEKYKYVIVPSQFSFFKEADKYNLNSLTKSFFETEGFIVFYDTDIPDHLLNDRCEMLYADVLENNKLFTTNLNVNIKDCANKIIAESVIGTSRDKDFQRAYTIALRNALTSLRGKLNFANTYVKSQNKTQEIKEAKNIIKSEKYNNSDLIVDNQTIKNDKKEFNEKLTAIETASGYKLLNSKGLEIMVLGNTSVDNVFFAYRDRIQGILIRKINDWYFDYYEKGVLVSKKIDIAF</sequence>
<dbReference type="RefSeq" id="WP_246916757.1">
    <property type="nucleotide sequence ID" value="NZ_CP090145.1"/>
</dbReference>
<accession>A0ABY4HPG9</accession>
<evidence type="ECO:0000313" key="1">
    <source>
        <dbReference type="EMBL" id="UOX34111.1"/>
    </source>
</evidence>
<keyword evidence="2" id="KW-1185">Reference proteome</keyword>